<dbReference type="Gene3D" id="2.60.40.10">
    <property type="entry name" value="Immunoglobulins"/>
    <property type="match status" value="13"/>
</dbReference>
<dbReference type="InterPro" id="IPR036179">
    <property type="entry name" value="Ig-like_dom_sf"/>
</dbReference>
<dbReference type="InParanoid" id="A0A6P7IXA6"/>
<proteinExistence type="predicted"/>
<feature type="domain" description="Ig-like" evidence="5">
    <location>
        <begin position="1017"/>
        <end position="1099"/>
    </location>
</feature>
<dbReference type="Proteomes" id="UP000515145">
    <property type="component" value="Chromosome 8"/>
</dbReference>
<dbReference type="SUPFAM" id="SSF48726">
    <property type="entry name" value="Immunoglobulin"/>
    <property type="match status" value="11"/>
</dbReference>
<protein>
    <submittedName>
        <fullName evidence="7">Hemicentin-2</fullName>
    </submittedName>
</protein>
<gene>
    <name evidence="7" type="primary">LOC114439949</name>
</gene>
<organism evidence="6 7">
    <name type="scientific">Parambassis ranga</name>
    <name type="common">Indian glassy fish</name>
    <dbReference type="NCBI Taxonomy" id="210632"/>
    <lineage>
        <taxon>Eukaryota</taxon>
        <taxon>Metazoa</taxon>
        <taxon>Chordata</taxon>
        <taxon>Craniata</taxon>
        <taxon>Vertebrata</taxon>
        <taxon>Euteleostomi</taxon>
        <taxon>Actinopterygii</taxon>
        <taxon>Neopterygii</taxon>
        <taxon>Teleostei</taxon>
        <taxon>Neoteleostei</taxon>
        <taxon>Acanthomorphata</taxon>
        <taxon>Ovalentaria</taxon>
        <taxon>Ambassidae</taxon>
        <taxon>Parambassis</taxon>
    </lineage>
</organism>
<dbReference type="GO" id="GO:0005178">
    <property type="term" value="F:integrin binding"/>
    <property type="evidence" value="ECO:0007669"/>
    <property type="project" value="InterPro"/>
</dbReference>
<evidence type="ECO:0000256" key="3">
    <source>
        <dbReference type="SAM" id="Phobius"/>
    </source>
</evidence>
<evidence type="ECO:0000256" key="4">
    <source>
        <dbReference type="SAM" id="SignalP"/>
    </source>
</evidence>
<feature type="domain" description="Ig-like" evidence="5">
    <location>
        <begin position="1413"/>
        <end position="1485"/>
    </location>
</feature>
<keyword evidence="4" id="KW-0732">Signal</keyword>
<dbReference type="PANTHER" id="PTHR13771:SF9">
    <property type="entry name" value="INTERCELLULAR ADHESION MOLECULE 5"/>
    <property type="match status" value="1"/>
</dbReference>
<feature type="chain" id="PRO_5028011761" evidence="4">
    <location>
        <begin position="24"/>
        <end position="1491"/>
    </location>
</feature>
<feature type="domain" description="Ig-like" evidence="5">
    <location>
        <begin position="218"/>
        <end position="254"/>
    </location>
</feature>
<feature type="transmembrane region" description="Helical" evidence="3">
    <location>
        <begin position="746"/>
        <end position="772"/>
    </location>
</feature>
<dbReference type="SMART" id="SM00409">
    <property type="entry name" value="IG"/>
    <property type="match status" value="10"/>
</dbReference>
<feature type="transmembrane region" description="Helical" evidence="3">
    <location>
        <begin position="1108"/>
        <end position="1130"/>
    </location>
</feature>
<dbReference type="PANTHER" id="PTHR13771">
    <property type="entry name" value="INTERCELLULAR ADHESION MOLECULE"/>
    <property type="match status" value="1"/>
</dbReference>
<feature type="transmembrane region" description="Helical" evidence="3">
    <location>
        <begin position="1158"/>
        <end position="1181"/>
    </location>
</feature>
<feature type="domain" description="Ig-like" evidence="5">
    <location>
        <begin position="1302"/>
        <end position="1401"/>
    </location>
</feature>
<feature type="signal peptide" evidence="4">
    <location>
        <begin position="1"/>
        <end position="23"/>
    </location>
</feature>
<feature type="transmembrane region" description="Helical" evidence="3">
    <location>
        <begin position="1201"/>
        <end position="1220"/>
    </location>
</feature>
<dbReference type="InterPro" id="IPR013783">
    <property type="entry name" value="Ig-like_fold"/>
</dbReference>
<dbReference type="GeneID" id="114439949"/>
<feature type="domain" description="Ig-like" evidence="5">
    <location>
        <begin position="292"/>
        <end position="363"/>
    </location>
</feature>
<keyword evidence="3" id="KW-0472">Membrane</keyword>
<evidence type="ECO:0000256" key="2">
    <source>
        <dbReference type="ARBA" id="ARBA00023319"/>
    </source>
</evidence>
<keyword evidence="6" id="KW-1185">Reference proteome</keyword>
<keyword evidence="3" id="KW-1133">Transmembrane helix</keyword>
<evidence type="ECO:0000313" key="7">
    <source>
        <dbReference type="RefSeq" id="XP_028267964.1"/>
    </source>
</evidence>
<keyword evidence="2" id="KW-0393">Immunoglobulin domain</keyword>
<dbReference type="SMART" id="SM00408">
    <property type="entry name" value="IGc2"/>
    <property type="match status" value="7"/>
</dbReference>
<sequence>MTQRVLILQLFVSLLLGATGVDSSCPIELSPPRVVVKFGDPVSVNCSTSERHEGLGWEAPIGGTGAEPVDHLVWTVDKLTDWNISPKCFLNPIDQDQCSTVLEVVVYRFPDTIGISSNSDVEGVMTEGKEYIFTCILPSVAPVKNLSIVFYKNNTIEHRDTFNFLNKQPTGLSAQYVFTPRRSDNALFRCEAHMDLGPEVPPLSISSEEYELAVHFGPEIQCTTIELQEEETLEGKCSVAGNPPPVLTWHKDGQPIDPFMPLSRDTAGMYKLQAQGNSDIEKDIRVLVLYEPVLACPSTYTALEDTTHNLTCVVKGYPQPVVIWFKDGEEVELPERLTRSDTGQYLITASNNLSSINVTVDITVLYPPSEIVELEDSEVHVGSPVWLKCSSMGNPRPEYNWTYFQTDNVLEENEDGVSRLHIENTTGINTGSYTCHAWNHMGNVTKTVRVTVKGTEPECPITITPSTMVMQHQSGRQIATCMATSSSSSNLQEIYWTSTKGTIADNTTWWPDSHKDWDARPVCKATFKGIGQCHKTLNFILYKTPDSVSIYRLDNYSSVEEDKELQLQCDIINVAPAQALTVEWYLGNESINTVSVRKIVCGEHNNADCSSSRSPVNVSSTVNITLNRNHSEAEISCVARLNLGSDELEPPLLKSNVLNITVFYKPSINTTKLPETVPVFTGYTVNLICEADGHPAPVIQWYSSSKGSIVGEGRLIVSEEGMYNCTATNEVGSTSHVVQVILEVDYLPLIAGFVAVAVVAISIIFLCIYSVYYKNTKMRRYSLKNPKLSAHNGNVAHNGWDTQFPMSKLPYVYSGKPVSASCPLRLNPTIAEVKFGDTLSANCSSLSDQTDGMGWESSHGGVDLQDKVTSVLLHIAKVNVWTIESTCFINLNDGSQCTQKLPITIYKMPDSVSISHPSEMDPMVEGERYLMQCNIVNVAPVSRVFVYWYKNDKQIHSEVFNASKPSPENKTSIFSLTAHRDDNGAKIWCEAKLGLQTVRENISKKSSELQVTVLYSPAFTKAENETVELPSNDEMTLNCTASGNPKPTYSWRLPNPVQKTIKDEIVNESLLTPSFQLPGIYACTASNSQGTSTKYFTVVPANRDRTTFAAIIGGFVSLGVVIAIAGLVLVKPDGTFSVNKGGYLSGQPTSSGVVSWEGTMFCSTIVPGTVAKVFQVGIFFLLRLNRRLSVGNNMGNKFVRWILLFCMICSVSGEGCSLILKPSRVVVGFGESVSVSCEATRPVRVLGWESAISASHTQEDRSVQWKVDSLIDWIEEPICYGVFFTAPRQCEEKLNLVLYKTPDSVSIRQANHTGPMVEGKEYQLLCEVQNIAPVQYLTLRWYRDETEVYKHSFSDLTSSSPVQVSSILVITPTKAENGAQYKCVAELDLGPEGPQPTPTLASEPLNASVYFAPTLISPEPEVLDFTEGAEVTLNCTATGNPSPVYSWSPVMVDEAVITSSSLLPGTYTCTALNTLGKKSKQFTIKATTKGV</sequence>
<keyword evidence="3" id="KW-0812">Transmembrane</keyword>
<dbReference type="RefSeq" id="XP_028267964.1">
    <property type="nucleotide sequence ID" value="XM_028412163.1"/>
</dbReference>
<evidence type="ECO:0000256" key="1">
    <source>
        <dbReference type="ARBA" id="ARBA00023157"/>
    </source>
</evidence>
<feature type="domain" description="Ig-like" evidence="5">
    <location>
        <begin position="110"/>
        <end position="206"/>
    </location>
</feature>
<dbReference type="PROSITE" id="PS50835">
    <property type="entry name" value="IG_LIKE"/>
    <property type="match status" value="10"/>
</dbReference>
<dbReference type="Pfam" id="PF13895">
    <property type="entry name" value="Ig_2"/>
    <property type="match status" value="2"/>
</dbReference>
<dbReference type="OrthoDB" id="5843397at2759"/>
<feature type="domain" description="Ig-like" evidence="5">
    <location>
        <begin position="545"/>
        <end position="625"/>
    </location>
</feature>
<dbReference type="FunFam" id="2.60.40.10:FF:000032">
    <property type="entry name" value="palladin isoform X1"/>
    <property type="match status" value="1"/>
</dbReference>
<evidence type="ECO:0000313" key="6">
    <source>
        <dbReference type="Proteomes" id="UP000515145"/>
    </source>
</evidence>
<dbReference type="InterPro" id="IPR003598">
    <property type="entry name" value="Ig_sub2"/>
</dbReference>
<keyword evidence="1" id="KW-1015">Disulfide bond</keyword>
<dbReference type="InterPro" id="IPR003599">
    <property type="entry name" value="Ig_sub"/>
</dbReference>
<evidence type="ECO:0000259" key="5">
    <source>
        <dbReference type="PROSITE" id="PS50835"/>
    </source>
</evidence>
<dbReference type="Pfam" id="PF13927">
    <property type="entry name" value="Ig_3"/>
    <property type="match status" value="2"/>
</dbReference>
<feature type="domain" description="Ig-like" evidence="5">
    <location>
        <begin position="367"/>
        <end position="451"/>
    </location>
</feature>
<name>A0A6P7IXA6_9TELE</name>
<reference evidence="7" key="1">
    <citation type="submission" date="2025-08" db="UniProtKB">
        <authorList>
            <consortium name="RefSeq"/>
        </authorList>
    </citation>
    <scope>IDENTIFICATION</scope>
</reference>
<accession>A0A6P7IXA6</accession>
<dbReference type="InterPro" id="IPR007110">
    <property type="entry name" value="Ig-like_dom"/>
</dbReference>
<feature type="domain" description="Ig-like" evidence="5">
    <location>
        <begin position="909"/>
        <end position="1003"/>
    </location>
</feature>
<dbReference type="InterPro" id="IPR047012">
    <property type="entry name" value="ICAM_VCAM"/>
</dbReference>
<feature type="domain" description="Ig-like" evidence="5">
    <location>
        <begin position="666"/>
        <end position="743"/>
    </location>
</feature>
<dbReference type="GO" id="GO:0007155">
    <property type="term" value="P:cell adhesion"/>
    <property type="evidence" value="ECO:0007669"/>
    <property type="project" value="InterPro"/>
</dbReference>